<dbReference type="InterPro" id="IPR042176">
    <property type="entry name" value="Pantoate_ligase_C"/>
</dbReference>
<keyword evidence="8" id="KW-0067">ATP-binding</keyword>
<comment type="caution">
    <text evidence="12">The sequence shown here is derived from an EMBL/GenBank/DDBJ whole genome shotgun (WGS) entry which is preliminary data.</text>
</comment>
<evidence type="ECO:0000256" key="9">
    <source>
        <dbReference type="ARBA" id="ARBA00029902"/>
    </source>
</evidence>
<dbReference type="SUPFAM" id="SSF52374">
    <property type="entry name" value="Nucleotidylyl transferase"/>
    <property type="match status" value="1"/>
</dbReference>
<evidence type="ECO:0000256" key="10">
    <source>
        <dbReference type="ARBA" id="ARBA00032806"/>
    </source>
</evidence>
<protein>
    <recommendedName>
        <fullName evidence="4">Pantoate--beta-alanine ligase</fullName>
        <ecNumber evidence="3">6.3.2.1</ecNumber>
    </recommendedName>
    <alternativeName>
        <fullName evidence="10">Pantoate-activating enzyme</fullName>
    </alternativeName>
    <alternativeName>
        <fullName evidence="9">Pantothenate synthetase</fullName>
    </alternativeName>
</protein>
<dbReference type="EC" id="6.3.2.1" evidence="3"/>
<evidence type="ECO:0000256" key="1">
    <source>
        <dbReference type="ARBA" id="ARBA00004990"/>
    </source>
</evidence>
<evidence type="ECO:0000256" key="6">
    <source>
        <dbReference type="ARBA" id="ARBA00022655"/>
    </source>
</evidence>
<sequence>MRSWRASRRDSQDIGLVPTMGALHKGHLALMEAAARENRDVVVSVFVNPAQFGVGEDLESYPVTWERDAAVLAKTDGELEAGGSAGRIAAVFAPDTGVMYPEGEPGREQGSTGTFVTVTPLATMLEGQSRPTFFRGVATVCTKLFNIIAPRRVYLGQKDVQQTVVLRRMVRDLMMPIDIVVCPTVRDEDGLALSSRNVYLGPRRRRLAVAALTSALRAASEAYEAGAGTREGILGPAHGVVSSVKEKQAALAADESSDFVVQYLSLADPDTLDEVEVVDGDRGAVLSGAMILPRLRRVAKGEDVGYAGGPSVRLIDNIILKPRSNY</sequence>
<dbReference type="Proteomes" id="UP000562929">
    <property type="component" value="Unassembled WGS sequence"/>
</dbReference>
<dbReference type="GO" id="GO:0005524">
    <property type="term" value="F:ATP binding"/>
    <property type="evidence" value="ECO:0007669"/>
    <property type="project" value="UniProtKB-KW"/>
</dbReference>
<dbReference type="InterPro" id="IPR014729">
    <property type="entry name" value="Rossmann-like_a/b/a_fold"/>
</dbReference>
<evidence type="ECO:0000256" key="2">
    <source>
        <dbReference type="ARBA" id="ARBA00009256"/>
    </source>
</evidence>
<evidence type="ECO:0000256" key="8">
    <source>
        <dbReference type="ARBA" id="ARBA00022840"/>
    </source>
</evidence>
<dbReference type="Pfam" id="PF02569">
    <property type="entry name" value="Pantoate_ligase"/>
    <property type="match status" value="1"/>
</dbReference>
<keyword evidence="5 12" id="KW-0436">Ligase</keyword>
<dbReference type="CDD" id="cd00560">
    <property type="entry name" value="PanC"/>
    <property type="match status" value="1"/>
</dbReference>
<dbReference type="PANTHER" id="PTHR21299">
    <property type="entry name" value="CYTIDYLATE KINASE/PANTOATE-BETA-ALANINE LIGASE"/>
    <property type="match status" value="1"/>
</dbReference>
<dbReference type="InterPro" id="IPR003721">
    <property type="entry name" value="Pantoate_ligase"/>
</dbReference>
<evidence type="ECO:0000256" key="5">
    <source>
        <dbReference type="ARBA" id="ARBA00022598"/>
    </source>
</evidence>
<keyword evidence="13" id="KW-1185">Reference proteome</keyword>
<reference evidence="12 13" key="1">
    <citation type="journal article" date="2020" name="G3 (Bethesda)">
        <title>Genetic Underpinnings of Host Manipulation by Ophiocordyceps as Revealed by Comparative Transcriptomics.</title>
        <authorList>
            <person name="Will I."/>
            <person name="Das B."/>
            <person name="Trinh T."/>
            <person name="Brachmann A."/>
            <person name="Ohm R.A."/>
            <person name="de Bekker C."/>
        </authorList>
    </citation>
    <scope>NUCLEOTIDE SEQUENCE [LARGE SCALE GENOMIC DNA]</scope>
    <source>
        <strain evidence="12 13">EC05</strain>
    </source>
</reference>
<dbReference type="GO" id="GO:0004592">
    <property type="term" value="F:pantoate-beta-alanine ligase activity"/>
    <property type="evidence" value="ECO:0007669"/>
    <property type="project" value="UniProtKB-EC"/>
</dbReference>
<gene>
    <name evidence="12" type="ORF">GQ602_005554</name>
</gene>
<comment type="similarity">
    <text evidence="2">Belongs to the pantothenate synthetase family.</text>
</comment>
<comment type="catalytic activity">
    <reaction evidence="11">
        <text>(R)-pantoate + beta-alanine + ATP = (R)-pantothenate + AMP + diphosphate + H(+)</text>
        <dbReference type="Rhea" id="RHEA:10912"/>
        <dbReference type="ChEBI" id="CHEBI:15378"/>
        <dbReference type="ChEBI" id="CHEBI:15980"/>
        <dbReference type="ChEBI" id="CHEBI:29032"/>
        <dbReference type="ChEBI" id="CHEBI:30616"/>
        <dbReference type="ChEBI" id="CHEBI:33019"/>
        <dbReference type="ChEBI" id="CHEBI:57966"/>
        <dbReference type="ChEBI" id="CHEBI:456215"/>
        <dbReference type="EC" id="6.3.2.1"/>
    </reaction>
</comment>
<dbReference type="HAMAP" id="MF_00158">
    <property type="entry name" value="PanC"/>
    <property type="match status" value="1"/>
</dbReference>
<dbReference type="EMBL" id="JAACLJ010000006">
    <property type="protein sequence ID" value="KAF4584181.1"/>
    <property type="molecule type" value="Genomic_DNA"/>
</dbReference>
<dbReference type="UniPathway" id="UPA00028">
    <property type="reaction ID" value="UER00005"/>
</dbReference>
<dbReference type="Gene3D" id="3.40.50.620">
    <property type="entry name" value="HUPs"/>
    <property type="match status" value="1"/>
</dbReference>
<dbReference type="FunFam" id="3.30.1300.10:FF:000002">
    <property type="entry name" value="Pantoate--beta-alanine ligase"/>
    <property type="match status" value="1"/>
</dbReference>
<evidence type="ECO:0000313" key="13">
    <source>
        <dbReference type="Proteomes" id="UP000562929"/>
    </source>
</evidence>
<organism evidence="12 13">
    <name type="scientific">Ophiocordyceps camponoti-floridani</name>
    <dbReference type="NCBI Taxonomy" id="2030778"/>
    <lineage>
        <taxon>Eukaryota</taxon>
        <taxon>Fungi</taxon>
        <taxon>Dikarya</taxon>
        <taxon>Ascomycota</taxon>
        <taxon>Pezizomycotina</taxon>
        <taxon>Sordariomycetes</taxon>
        <taxon>Hypocreomycetidae</taxon>
        <taxon>Hypocreales</taxon>
        <taxon>Ophiocordycipitaceae</taxon>
        <taxon>Ophiocordyceps</taxon>
    </lineage>
</organism>
<keyword evidence="7" id="KW-0547">Nucleotide-binding</keyword>
<name>A0A8H4Q3J8_9HYPO</name>
<dbReference type="AlphaFoldDB" id="A0A8H4Q3J8"/>
<evidence type="ECO:0000256" key="3">
    <source>
        <dbReference type="ARBA" id="ARBA00012219"/>
    </source>
</evidence>
<proteinExistence type="inferred from homology"/>
<evidence type="ECO:0000256" key="4">
    <source>
        <dbReference type="ARBA" id="ARBA00015647"/>
    </source>
</evidence>
<dbReference type="PANTHER" id="PTHR21299:SF1">
    <property type="entry name" value="PANTOATE--BETA-ALANINE LIGASE"/>
    <property type="match status" value="1"/>
</dbReference>
<dbReference type="GO" id="GO:0015940">
    <property type="term" value="P:pantothenate biosynthetic process"/>
    <property type="evidence" value="ECO:0007669"/>
    <property type="project" value="UniProtKB-UniPathway"/>
</dbReference>
<evidence type="ECO:0000313" key="12">
    <source>
        <dbReference type="EMBL" id="KAF4584181.1"/>
    </source>
</evidence>
<evidence type="ECO:0000256" key="7">
    <source>
        <dbReference type="ARBA" id="ARBA00022741"/>
    </source>
</evidence>
<dbReference type="Gene3D" id="3.30.1300.10">
    <property type="entry name" value="Pantoate-beta-alanine ligase, C-terminal domain"/>
    <property type="match status" value="1"/>
</dbReference>
<keyword evidence="6" id="KW-0566">Pantothenate biosynthesis</keyword>
<dbReference type="NCBIfam" id="TIGR00018">
    <property type="entry name" value="panC"/>
    <property type="match status" value="1"/>
</dbReference>
<accession>A0A8H4Q3J8</accession>
<evidence type="ECO:0000256" key="11">
    <source>
        <dbReference type="ARBA" id="ARBA00048258"/>
    </source>
</evidence>
<dbReference type="OrthoDB" id="2020436at2759"/>
<comment type="pathway">
    <text evidence="1">Cofactor biosynthesis; (R)-pantothenate biosynthesis; (R)-pantothenate from (R)-pantoate and beta-alanine: step 1/1.</text>
</comment>